<dbReference type="Gramene" id="Kaladp0011s0061.1.v1.1">
    <property type="protein sequence ID" value="Kaladp0011s0061.1.v1.1.CDS.1"/>
    <property type="gene ID" value="Kaladp0011s0061.v1.1"/>
</dbReference>
<feature type="transmembrane region" description="Helical" evidence="2">
    <location>
        <begin position="135"/>
        <end position="153"/>
    </location>
</feature>
<sequence length="230" mass="26051">MLTPCICGAFSHTEGDDHDISSPSCLTPRKSRKHSTRRKNNENPYSSSGLEKFSKLLSELEAKRRQVLSQNDSQGTSLVRFVFKGSDPDKDCEPVVVKVRQDQQNYLPLRKQRFGPSTKREARECKKHIKKQGTYAWWVGVVAAVLILASLAALGRSGATLIMVVVWYLIPVIWGKSREKDKYYVSREVSKKRMGSSGVGAKKLDYVRKVSDNFKTPKLQVKGHAHRKSW</sequence>
<dbReference type="InterPro" id="IPR045880">
    <property type="entry name" value="ZCF37"/>
</dbReference>
<reference evidence="3" key="1">
    <citation type="submission" date="2021-01" db="UniProtKB">
        <authorList>
            <consortium name="EnsemblPlants"/>
        </authorList>
    </citation>
    <scope>IDENTIFICATION</scope>
</reference>
<accession>A0A7N0RFV4</accession>
<feature type="transmembrane region" description="Helical" evidence="2">
    <location>
        <begin position="159"/>
        <end position="177"/>
    </location>
</feature>
<evidence type="ECO:0000256" key="1">
    <source>
        <dbReference type="SAM" id="MobiDB-lite"/>
    </source>
</evidence>
<dbReference type="PANTHER" id="PTHR35275:SF1">
    <property type="entry name" value="OS07G0585900 PROTEIN"/>
    <property type="match status" value="1"/>
</dbReference>
<name>A0A7N0RFV4_KALFE</name>
<feature type="compositionally biased region" description="Basic residues" evidence="1">
    <location>
        <begin position="29"/>
        <end position="38"/>
    </location>
</feature>
<organism evidence="3 4">
    <name type="scientific">Kalanchoe fedtschenkoi</name>
    <name type="common">Lavender scallops</name>
    <name type="synonym">South American air plant</name>
    <dbReference type="NCBI Taxonomy" id="63787"/>
    <lineage>
        <taxon>Eukaryota</taxon>
        <taxon>Viridiplantae</taxon>
        <taxon>Streptophyta</taxon>
        <taxon>Embryophyta</taxon>
        <taxon>Tracheophyta</taxon>
        <taxon>Spermatophyta</taxon>
        <taxon>Magnoliopsida</taxon>
        <taxon>eudicotyledons</taxon>
        <taxon>Gunneridae</taxon>
        <taxon>Pentapetalae</taxon>
        <taxon>Saxifragales</taxon>
        <taxon>Crassulaceae</taxon>
        <taxon>Kalanchoe</taxon>
    </lineage>
</organism>
<keyword evidence="2" id="KW-0472">Membrane</keyword>
<dbReference type="AlphaFoldDB" id="A0A7N0RFV4"/>
<keyword evidence="2" id="KW-0812">Transmembrane</keyword>
<dbReference type="PANTHER" id="PTHR35275">
    <property type="entry name" value="ZCF37"/>
    <property type="match status" value="1"/>
</dbReference>
<evidence type="ECO:0000313" key="4">
    <source>
        <dbReference type="Proteomes" id="UP000594263"/>
    </source>
</evidence>
<evidence type="ECO:0000313" key="3">
    <source>
        <dbReference type="EnsemblPlants" id="Kaladp0011s0061.1.v1.1.CDS.1"/>
    </source>
</evidence>
<dbReference type="EnsemblPlants" id="Kaladp0011s0061.1.v1.1">
    <property type="protein sequence ID" value="Kaladp0011s0061.1.v1.1.CDS.1"/>
    <property type="gene ID" value="Kaladp0011s0061.v1.1"/>
</dbReference>
<evidence type="ECO:0000256" key="2">
    <source>
        <dbReference type="SAM" id="Phobius"/>
    </source>
</evidence>
<protein>
    <submittedName>
        <fullName evidence="3">Uncharacterized protein</fullName>
    </submittedName>
</protein>
<proteinExistence type="predicted"/>
<keyword evidence="4" id="KW-1185">Reference proteome</keyword>
<dbReference type="Proteomes" id="UP000594263">
    <property type="component" value="Unplaced"/>
</dbReference>
<keyword evidence="2" id="KW-1133">Transmembrane helix</keyword>
<feature type="region of interest" description="Disordered" evidence="1">
    <location>
        <begin position="14"/>
        <end position="49"/>
    </location>
</feature>